<evidence type="ECO:0000313" key="3">
    <source>
        <dbReference type="Proteomes" id="UP000015106"/>
    </source>
</evidence>
<reference evidence="3" key="1">
    <citation type="journal article" date="2013" name="Nature">
        <title>Draft genome of the wheat A-genome progenitor Triticum urartu.</title>
        <authorList>
            <person name="Ling H.Q."/>
            <person name="Zhao S."/>
            <person name="Liu D."/>
            <person name="Wang J."/>
            <person name="Sun H."/>
            <person name="Zhang C."/>
            <person name="Fan H."/>
            <person name="Li D."/>
            <person name="Dong L."/>
            <person name="Tao Y."/>
            <person name="Gao C."/>
            <person name="Wu H."/>
            <person name="Li Y."/>
            <person name="Cui Y."/>
            <person name="Guo X."/>
            <person name="Zheng S."/>
            <person name="Wang B."/>
            <person name="Yu K."/>
            <person name="Liang Q."/>
            <person name="Yang W."/>
            <person name="Lou X."/>
            <person name="Chen J."/>
            <person name="Feng M."/>
            <person name="Jian J."/>
            <person name="Zhang X."/>
            <person name="Luo G."/>
            <person name="Jiang Y."/>
            <person name="Liu J."/>
            <person name="Wang Z."/>
            <person name="Sha Y."/>
            <person name="Zhang B."/>
            <person name="Wu H."/>
            <person name="Tang D."/>
            <person name="Shen Q."/>
            <person name="Xue P."/>
            <person name="Zou S."/>
            <person name="Wang X."/>
            <person name="Liu X."/>
            <person name="Wang F."/>
            <person name="Yang Y."/>
            <person name="An X."/>
            <person name="Dong Z."/>
            <person name="Zhang K."/>
            <person name="Zhang X."/>
            <person name="Luo M.C."/>
            <person name="Dvorak J."/>
            <person name="Tong Y."/>
            <person name="Wang J."/>
            <person name="Yang H."/>
            <person name="Li Z."/>
            <person name="Wang D."/>
            <person name="Zhang A."/>
            <person name="Wang J."/>
        </authorList>
    </citation>
    <scope>NUCLEOTIDE SEQUENCE</scope>
    <source>
        <strain evidence="3">cv. G1812</strain>
    </source>
</reference>
<sequence>MSYGPTALPPTPRCRVAHRPSKHAIELIHGRTMVKPLPPELRCPNVLTDSAAGYMPSCPSPTTPDHPSAPLQEHSSCGDRAHGGIDRRRPPPDWRTRLLFLGVLLQNKIVAGCN</sequence>
<dbReference type="AlphaFoldDB" id="A0A8R7R1M8"/>
<name>A0A8R7R1M8_TRIUA</name>
<dbReference type="Proteomes" id="UP000015106">
    <property type="component" value="Chromosome 7"/>
</dbReference>
<reference evidence="2" key="3">
    <citation type="submission" date="2022-06" db="UniProtKB">
        <authorList>
            <consortium name="EnsemblPlants"/>
        </authorList>
    </citation>
    <scope>IDENTIFICATION</scope>
</reference>
<proteinExistence type="predicted"/>
<evidence type="ECO:0000313" key="2">
    <source>
        <dbReference type="EnsemblPlants" id="TuG1812G0700001968.01.T01"/>
    </source>
</evidence>
<dbReference type="EnsemblPlants" id="TuG1812G0700001968.01.T01">
    <property type="protein sequence ID" value="TuG1812G0700001968.01.T01"/>
    <property type="gene ID" value="TuG1812G0700001968.01"/>
</dbReference>
<evidence type="ECO:0000256" key="1">
    <source>
        <dbReference type="SAM" id="MobiDB-lite"/>
    </source>
</evidence>
<feature type="compositionally biased region" description="Basic and acidic residues" evidence="1">
    <location>
        <begin position="76"/>
        <end position="91"/>
    </location>
</feature>
<dbReference type="Gramene" id="TuG1812G0700001968.01.T01">
    <property type="protein sequence ID" value="TuG1812G0700001968.01.T01"/>
    <property type="gene ID" value="TuG1812G0700001968.01"/>
</dbReference>
<protein>
    <submittedName>
        <fullName evidence="2">Uncharacterized protein</fullName>
    </submittedName>
</protein>
<organism evidence="2 3">
    <name type="scientific">Triticum urartu</name>
    <name type="common">Red wild einkorn</name>
    <name type="synonym">Crithodium urartu</name>
    <dbReference type="NCBI Taxonomy" id="4572"/>
    <lineage>
        <taxon>Eukaryota</taxon>
        <taxon>Viridiplantae</taxon>
        <taxon>Streptophyta</taxon>
        <taxon>Embryophyta</taxon>
        <taxon>Tracheophyta</taxon>
        <taxon>Spermatophyta</taxon>
        <taxon>Magnoliopsida</taxon>
        <taxon>Liliopsida</taxon>
        <taxon>Poales</taxon>
        <taxon>Poaceae</taxon>
        <taxon>BOP clade</taxon>
        <taxon>Pooideae</taxon>
        <taxon>Triticodae</taxon>
        <taxon>Triticeae</taxon>
        <taxon>Triticinae</taxon>
        <taxon>Triticum</taxon>
    </lineage>
</organism>
<accession>A0A8R7R1M8</accession>
<keyword evidence="3" id="KW-1185">Reference proteome</keyword>
<reference evidence="2" key="2">
    <citation type="submission" date="2018-03" db="EMBL/GenBank/DDBJ databases">
        <title>The Triticum urartu genome reveals the dynamic nature of wheat genome evolution.</title>
        <authorList>
            <person name="Ling H."/>
            <person name="Ma B."/>
            <person name="Shi X."/>
            <person name="Liu H."/>
            <person name="Dong L."/>
            <person name="Sun H."/>
            <person name="Cao Y."/>
            <person name="Gao Q."/>
            <person name="Zheng S."/>
            <person name="Li Y."/>
            <person name="Yu Y."/>
            <person name="Du H."/>
            <person name="Qi M."/>
            <person name="Li Y."/>
            <person name="Yu H."/>
            <person name="Cui Y."/>
            <person name="Wang N."/>
            <person name="Chen C."/>
            <person name="Wu H."/>
            <person name="Zhao Y."/>
            <person name="Zhang J."/>
            <person name="Li Y."/>
            <person name="Zhou W."/>
            <person name="Zhang B."/>
            <person name="Hu W."/>
            <person name="Eijk M."/>
            <person name="Tang J."/>
            <person name="Witsenboer H."/>
            <person name="Zhao S."/>
            <person name="Li Z."/>
            <person name="Zhang A."/>
            <person name="Wang D."/>
            <person name="Liang C."/>
        </authorList>
    </citation>
    <scope>NUCLEOTIDE SEQUENCE [LARGE SCALE GENOMIC DNA]</scope>
    <source>
        <strain evidence="2">cv. G1812</strain>
    </source>
</reference>
<feature type="region of interest" description="Disordered" evidence="1">
    <location>
        <begin position="54"/>
        <end position="91"/>
    </location>
</feature>